<feature type="region of interest" description="Disordered" evidence="2">
    <location>
        <begin position="1"/>
        <end position="62"/>
    </location>
</feature>
<feature type="domain" description="DUF8094" evidence="3">
    <location>
        <begin position="97"/>
        <end position="381"/>
    </location>
</feature>
<dbReference type="EMBL" id="JACBZD010000001">
    <property type="protein sequence ID" value="NYI06888.1"/>
    <property type="molecule type" value="Genomic_DNA"/>
</dbReference>
<feature type="compositionally biased region" description="Basic residues" evidence="2">
    <location>
        <begin position="23"/>
        <end position="33"/>
    </location>
</feature>
<evidence type="ECO:0000259" key="3">
    <source>
        <dbReference type="Pfam" id="PF26366"/>
    </source>
</evidence>
<dbReference type="InterPro" id="IPR058407">
    <property type="entry name" value="DUF8094"/>
</dbReference>
<reference evidence="4 5" key="1">
    <citation type="submission" date="2020-07" db="EMBL/GenBank/DDBJ databases">
        <title>Sequencing the genomes of 1000 actinobacteria strains.</title>
        <authorList>
            <person name="Klenk H.-P."/>
        </authorList>
    </citation>
    <scope>NUCLEOTIDE SEQUENCE [LARGE SCALE GENOMIC DNA]</scope>
    <source>
        <strain evidence="4 5">DSM 42178</strain>
    </source>
</reference>
<dbReference type="AlphaFoldDB" id="A0A853A8N2"/>
<evidence type="ECO:0000313" key="4">
    <source>
        <dbReference type="EMBL" id="NYI06888.1"/>
    </source>
</evidence>
<keyword evidence="1" id="KW-0175">Coiled coil</keyword>
<evidence type="ECO:0000313" key="5">
    <source>
        <dbReference type="Proteomes" id="UP000567795"/>
    </source>
</evidence>
<feature type="compositionally biased region" description="Low complexity" evidence="2">
    <location>
        <begin position="34"/>
        <end position="44"/>
    </location>
</feature>
<protein>
    <recommendedName>
        <fullName evidence="3">DUF8094 domain-containing protein</fullName>
    </recommendedName>
</protein>
<proteinExistence type="predicted"/>
<evidence type="ECO:0000256" key="2">
    <source>
        <dbReference type="SAM" id="MobiDB-lite"/>
    </source>
</evidence>
<dbReference type="RefSeq" id="WP_179815401.1">
    <property type="nucleotide sequence ID" value="NZ_JACBZD010000001.1"/>
</dbReference>
<feature type="compositionally biased region" description="Low complexity" evidence="2">
    <location>
        <begin position="1"/>
        <end position="10"/>
    </location>
</feature>
<keyword evidence="5" id="KW-1185">Reference proteome</keyword>
<dbReference type="Pfam" id="PF26366">
    <property type="entry name" value="DUF8094"/>
    <property type="match status" value="1"/>
</dbReference>
<accession>A0A853A8N2</accession>
<feature type="coiled-coil region" evidence="1">
    <location>
        <begin position="97"/>
        <end position="124"/>
    </location>
</feature>
<evidence type="ECO:0000256" key="1">
    <source>
        <dbReference type="SAM" id="Coils"/>
    </source>
</evidence>
<sequence length="420" mass="44593">MTDQVTVTDDVTTEIADEVTGAHRSHGPRRSPRPRLSIRSLSSRRGPRAARDRRTPRGAVAGPRRPRLAALLCAAVVALPGCVTVEGATAWVAPLDEAAAAEVLERFEQENNQANADRDLELNARIETGALRDIDQATLKVAAATDPDNSEPAPQLDMGDPQLWIPRLNGYPKWFVAVTDVHGSTTTEHEDAPQGEQGAGEPIGRWMLLFTQAEQDGPWQAAYMAAAGDAVPAVALDQDGLAEEVPADDPALLLAPEEVPGAYTALLQGEASEEQAALFPEGAFTTDMLAEREAQAGGTQYVRQYLDSAAPEHGVYALRTEDGGALVFFATRHQSKLTMAQGRRLDIQDPEIRALLEGEARQQVLTTMDVAQQAVLVPPAAPGPEASDGSDDASGGSPAPPAGQLTFVDRQQATVSALAE</sequence>
<organism evidence="4 5">
    <name type="scientific">Allostreptomyces psammosilenae</name>
    <dbReference type="NCBI Taxonomy" id="1892865"/>
    <lineage>
        <taxon>Bacteria</taxon>
        <taxon>Bacillati</taxon>
        <taxon>Actinomycetota</taxon>
        <taxon>Actinomycetes</taxon>
        <taxon>Kitasatosporales</taxon>
        <taxon>Streptomycetaceae</taxon>
        <taxon>Allostreptomyces</taxon>
    </lineage>
</organism>
<feature type="region of interest" description="Disordered" evidence="2">
    <location>
        <begin position="379"/>
        <end position="407"/>
    </location>
</feature>
<dbReference type="Proteomes" id="UP000567795">
    <property type="component" value="Unassembled WGS sequence"/>
</dbReference>
<comment type="caution">
    <text evidence="4">The sequence shown here is derived from an EMBL/GenBank/DDBJ whole genome shotgun (WGS) entry which is preliminary data.</text>
</comment>
<feature type="compositionally biased region" description="Low complexity" evidence="2">
    <location>
        <begin position="379"/>
        <end position="397"/>
    </location>
</feature>
<gene>
    <name evidence="4" type="ORF">FHU37_003831</name>
</gene>
<name>A0A853A8N2_9ACTN</name>